<evidence type="ECO:0000313" key="3">
    <source>
        <dbReference type="Proteomes" id="UP000315295"/>
    </source>
</evidence>
<accession>A0A540K6N7</accession>
<proteinExistence type="predicted"/>
<dbReference type="Proteomes" id="UP000315295">
    <property type="component" value="Unassembled WGS sequence"/>
</dbReference>
<evidence type="ECO:0000313" key="2">
    <source>
        <dbReference type="EMBL" id="TQD69885.1"/>
    </source>
</evidence>
<keyword evidence="3" id="KW-1185">Reference proteome</keyword>
<name>A0A540K6N7_MALBA</name>
<feature type="region of interest" description="Disordered" evidence="1">
    <location>
        <begin position="1"/>
        <end position="51"/>
    </location>
</feature>
<dbReference type="EMBL" id="VIEB01002334">
    <property type="protein sequence ID" value="TQD69885.1"/>
    <property type="molecule type" value="Genomic_DNA"/>
</dbReference>
<evidence type="ECO:0000256" key="1">
    <source>
        <dbReference type="SAM" id="MobiDB-lite"/>
    </source>
</evidence>
<sequence>MLAYLNGILDGEAGDGVPTDNPARDGVRSNCPSRSLKTPAFRSPPSDSKEL</sequence>
<comment type="caution">
    <text evidence="2">The sequence shown here is derived from an EMBL/GenBank/DDBJ whole genome shotgun (WGS) entry which is preliminary data.</text>
</comment>
<reference evidence="2 3" key="1">
    <citation type="journal article" date="2019" name="G3 (Bethesda)">
        <title>Sequencing of a Wild Apple (Malus baccata) Genome Unravels the Differences Between Cultivated and Wild Apple Species Regarding Disease Resistance and Cold Tolerance.</title>
        <authorList>
            <person name="Chen X."/>
        </authorList>
    </citation>
    <scope>NUCLEOTIDE SEQUENCE [LARGE SCALE GENOMIC DNA]</scope>
    <source>
        <strain evidence="3">cv. Shandingzi</strain>
        <tissue evidence="2">Leaves</tissue>
    </source>
</reference>
<organism evidence="2 3">
    <name type="scientific">Malus baccata</name>
    <name type="common">Siberian crab apple</name>
    <name type="synonym">Pyrus baccata</name>
    <dbReference type="NCBI Taxonomy" id="106549"/>
    <lineage>
        <taxon>Eukaryota</taxon>
        <taxon>Viridiplantae</taxon>
        <taxon>Streptophyta</taxon>
        <taxon>Embryophyta</taxon>
        <taxon>Tracheophyta</taxon>
        <taxon>Spermatophyta</taxon>
        <taxon>Magnoliopsida</taxon>
        <taxon>eudicotyledons</taxon>
        <taxon>Gunneridae</taxon>
        <taxon>Pentapetalae</taxon>
        <taxon>rosids</taxon>
        <taxon>fabids</taxon>
        <taxon>Rosales</taxon>
        <taxon>Rosaceae</taxon>
        <taxon>Amygdaloideae</taxon>
        <taxon>Maleae</taxon>
        <taxon>Malus</taxon>
    </lineage>
</organism>
<dbReference type="AlphaFoldDB" id="A0A540K6N7"/>
<gene>
    <name evidence="2" type="ORF">C1H46_044581</name>
</gene>
<protein>
    <submittedName>
        <fullName evidence="2">Uncharacterized protein</fullName>
    </submittedName>
</protein>